<proteinExistence type="predicted"/>
<protein>
    <recommendedName>
        <fullName evidence="3">Lipoprotein</fullName>
    </recommendedName>
</protein>
<accession>A0ABS4EYT3</accession>
<organism evidence="1 2">
    <name type="scientific">Clostridium moniliforme</name>
    <dbReference type="NCBI Taxonomy" id="39489"/>
    <lineage>
        <taxon>Bacteria</taxon>
        <taxon>Bacillati</taxon>
        <taxon>Bacillota</taxon>
        <taxon>Clostridia</taxon>
        <taxon>Eubacteriales</taxon>
        <taxon>Clostridiaceae</taxon>
        <taxon>Clostridium</taxon>
    </lineage>
</organism>
<evidence type="ECO:0000313" key="2">
    <source>
        <dbReference type="Proteomes" id="UP000783390"/>
    </source>
</evidence>
<dbReference type="RefSeq" id="WP_209795873.1">
    <property type="nucleotide sequence ID" value="NZ_JAGGJZ010000002.1"/>
</dbReference>
<dbReference type="EMBL" id="JAGGJZ010000002">
    <property type="protein sequence ID" value="MBP1889153.1"/>
    <property type="molecule type" value="Genomic_DNA"/>
</dbReference>
<name>A0ABS4EYT3_9CLOT</name>
<comment type="caution">
    <text evidence="1">The sequence shown here is derived from an EMBL/GenBank/DDBJ whole genome shotgun (WGS) entry which is preliminary data.</text>
</comment>
<reference evidence="1 2" key="1">
    <citation type="submission" date="2021-03" db="EMBL/GenBank/DDBJ databases">
        <title>Genomic Encyclopedia of Type Strains, Phase IV (KMG-IV): sequencing the most valuable type-strain genomes for metagenomic binning, comparative biology and taxonomic classification.</title>
        <authorList>
            <person name="Goeker M."/>
        </authorList>
    </citation>
    <scope>NUCLEOTIDE SEQUENCE [LARGE SCALE GENOMIC DNA]</scope>
    <source>
        <strain evidence="1 2">DSM 3984</strain>
    </source>
</reference>
<evidence type="ECO:0000313" key="1">
    <source>
        <dbReference type="EMBL" id="MBP1889153.1"/>
    </source>
</evidence>
<dbReference type="PROSITE" id="PS51257">
    <property type="entry name" value="PROKAR_LIPOPROTEIN"/>
    <property type="match status" value="1"/>
</dbReference>
<sequence>MKKIGIVLISIFTILSLTLMGCGSKDLSLGTLIKDLQKGNVEEAKNLLIKSDTNDEFKLYNSNLSKDLLKEYYKNVTFKVVKMNKESKSATAKVKFEYPNMKTLGEDAFKDTFNGKEIASVKDSSNTIIKNITEKLSKGSFNKENKEIDINFEKGTDNWLIKNNADLNDILCTQLNYITVLTEGSNFTMESVTALKNLDVDWFSKHNQTFNHKSISDINKVKPYLTKISSKDKIKFNSCSIDGDKLNVNVTVSTPNMPKLLSDNYADINTKYANTPLEAQTEENAAKILTDYLSTSKFEMLENKFDIGTVYKPDDNKIELAKDTISGDTIANYMFGDMDNLGM</sequence>
<evidence type="ECO:0008006" key="3">
    <source>
        <dbReference type="Google" id="ProtNLM"/>
    </source>
</evidence>
<dbReference type="Proteomes" id="UP000783390">
    <property type="component" value="Unassembled WGS sequence"/>
</dbReference>
<gene>
    <name evidence="1" type="ORF">J2Z53_000734</name>
</gene>
<keyword evidence="2" id="KW-1185">Reference proteome</keyword>